<dbReference type="PANTHER" id="PTHR33798">
    <property type="entry name" value="FLAVOPROTEIN OXYGENASE"/>
    <property type="match status" value="1"/>
</dbReference>
<evidence type="ECO:0000256" key="4">
    <source>
        <dbReference type="ARBA" id="ARBA00038054"/>
    </source>
</evidence>
<feature type="domain" description="Flavin reductase like" evidence="5">
    <location>
        <begin position="38"/>
        <end position="188"/>
    </location>
</feature>
<evidence type="ECO:0000313" key="7">
    <source>
        <dbReference type="Proteomes" id="UP000029444"/>
    </source>
</evidence>
<keyword evidence="7" id="KW-1185">Reference proteome</keyword>
<organism evidence="6 7">
    <name type="scientific">Alcanivorax nanhaiticus</name>
    <dbReference type="NCBI Taxonomy" id="1177154"/>
    <lineage>
        <taxon>Bacteria</taxon>
        <taxon>Pseudomonadati</taxon>
        <taxon>Pseudomonadota</taxon>
        <taxon>Gammaproteobacteria</taxon>
        <taxon>Oceanospirillales</taxon>
        <taxon>Alcanivoracaceae</taxon>
        <taxon>Alcanivorax</taxon>
    </lineage>
</organism>
<dbReference type="SUPFAM" id="SSF50475">
    <property type="entry name" value="FMN-binding split barrel"/>
    <property type="match status" value="1"/>
</dbReference>
<dbReference type="Gene3D" id="2.30.110.10">
    <property type="entry name" value="Electron Transport, Fmn-binding Protein, Chain A"/>
    <property type="match status" value="1"/>
</dbReference>
<accession>A0A095SK01</accession>
<keyword evidence="3" id="KW-0288">FMN</keyword>
<comment type="caution">
    <text evidence="6">The sequence shown here is derived from an EMBL/GenBank/DDBJ whole genome shotgun (WGS) entry which is preliminary data.</text>
</comment>
<dbReference type="InterPro" id="IPR012349">
    <property type="entry name" value="Split_barrel_FMN-bd"/>
</dbReference>
<sequence length="226" mass="25031">MTYSAAIRRSIQGHTMHFTSQTLDALPKRTRTNLINSLSGFKSANLVGTRSGSGQENLCIVSSCFHLGADPALMGMIIRPHSVDRHTLEYLQETGCYTINHVHEGIIAAAHQTSARYSREVSEFEATGLTADYHHDFPAPFVQEARIRLGMKVVEIQDLAVNGTVLVIGTIEHVLLPTGLMGEDGYVDVEQAGTVTLSGLDSYHLTRRQGRWRYAKPDRTPQRINE</sequence>
<dbReference type="GO" id="GO:0016646">
    <property type="term" value="F:oxidoreductase activity, acting on the CH-NH group of donors, NAD or NADP as acceptor"/>
    <property type="evidence" value="ECO:0007669"/>
    <property type="project" value="UniProtKB-ARBA"/>
</dbReference>
<dbReference type="SMART" id="SM00903">
    <property type="entry name" value="Flavin_Reduct"/>
    <property type="match status" value="1"/>
</dbReference>
<keyword evidence="2" id="KW-0285">Flavoprotein</keyword>
<dbReference type="AlphaFoldDB" id="A0A095SK01"/>
<dbReference type="PANTHER" id="PTHR33798:SF5">
    <property type="entry name" value="FLAVIN REDUCTASE LIKE DOMAIN-CONTAINING PROTEIN"/>
    <property type="match status" value="1"/>
</dbReference>
<gene>
    <name evidence="6" type="ORF">Y5S_01894</name>
</gene>
<dbReference type="GO" id="GO:0010181">
    <property type="term" value="F:FMN binding"/>
    <property type="evidence" value="ECO:0007669"/>
    <property type="project" value="InterPro"/>
</dbReference>
<dbReference type="STRING" id="1177154.Y5S_01894"/>
<comment type="cofactor">
    <cofactor evidence="1">
        <name>FMN</name>
        <dbReference type="ChEBI" id="CHEBI:58210"/>
    </cofactor>
</comment>
<proteinExistence type="inferred from homology"/>
<dbReference type="InterPro" id="IPR002563">
    <property type="entry name" value="Flavin_Rdtase-like_dom"/>
</dbReference>
<dbReference type="EMBL" id="ARXV01000006">
    <property type="protein sequence ID" value="KGD64986.1"/>
    <property type="molecule type" value="Genomic_DNA"/>
</dbReference>
<comment type="similarity">
    <text evidence="4">Belongs to the flavoredoxin family.</text>
</comment>
<evidence type="ECO:0000256" key="2">
    <source>
        <dbReference type="ARBA" id="ARBA00022630"/>
    </source>
</evidence>
<dbReference type="Proteomes" id="UP000029444">
    <property type="component" value="Unassembled WGS sequence"/>
</dbReference>
<dbReference type="Pfam" id="PF01613">
    <property type="entry name" value="Flavin_Reduct"/>
    <property type="match status" value="1"/>
</dbReference>
<dbReference type="eggNOG" id="COG1853">
    <property type="taxonomic scope" value="Bacteria"/>
</dbReference>
<dbReference type="PATRIC" id="fig|1177154.3.peg.1925"/>
<evidence type="ECO:0000256" key="1">
    <source>
        <dbReference type="ARBA" id="ARBA00001917"/>
    </source>
</evidence>
<name>A0A095SK01_9GAMM</name>
<evidence type="ECO:0000259" key="5">
    <source>
        <dbReference type="SMART" id="SM00903"/>
    </source>
</evidence>
<evidence type="ECO:0000313" key="6">
    <source>
        <dbReference type="EMBL" id="KGD64986.1"/>
    </source>
</evidence>
<protein>
    <recommendedName>
        <fullName evidence="5">Flavin reductase like domain-containing protein</fullName>
    </recommendedName>
</protein>
<evidence type="ECO:0000256" key="3">
    <source>
        <dbReference type="ARBA" id="ARBA00022643"/>
    </source>
</evidence>
<reference evidence="6 7" key="1">
    <citation type="submission" date="2012-09" db="EMBL/GenBank/DDBJ databases">
        <title>Genome Sequence of alkane-degrading Bacterium Alcanivorax sp. 19-m-6.</title>
        <authorList>
            <person name="Lai Q."/>
            <person name="Shao Z."/>
        </authorList>
    </citation>
    <scope>NUCLEOTIDE SEQUENCE [LARGE SCALE GENOMIC DNA]</scope>
    <source>
        <strain evidence="6 7">19-m-6</strain>
    </source>
</reference>